<dbReference type="AlphaFoldDB" id="A0A0A9HFA7"/>
<accession>A0A0A9HFA7</accession>
<organism evidence="1">
    <name type="scientific">Arundo donax</name>
    <name type="common">Giant reed</name>
    <name type="synonym">Donax arundinaceus</name>
    <dbReference type="NCBI Taxonomy" id="35708"/>
    <lineage>
        <taxon>Eukaryota</taxon>
        <taxon>Viridiplantae</taxon>
        <taxon>Streptophyta</taxon>
        <taxon>Embryophyta</taxon>
        <taxon>Tracheophyta</taxon>
        <taxon>Spermatophyta</taxon>
        <taxon>Magnoliopsida</taxon>
        <taxon>Liliopsida</taxon>
        <taxon>Poales</taxon>
        <taxon>Poaceae</taxon>
        <taxon>PACMAD clade</taxon>
        <taxon>Arundinoideae</taxon>
        <taxon>Arundineae</taxon>
        <taxon>Arundo</taxon>
    </lineage>
</organism>
<reference evidence="1" key="2">
    <citation type="journal article" date="2015" name="Data Brief">
        <title>Shoot transcriptome of the giant reed, Arundo donax.</title>
        <authorList>
            <person name="Barrero R.A."/>
            <person name="Guerrero F.D."/>
            <person name="Moolhuijzen P."/>
            <person name="Goolsby J.A."/>
            <person name="Tidwell J."/>
            <person name="Bellgard S.E."/>
            <person name="Bellgard M.I."/>
        </authorList>
    </citation>
    <scope>NUCLEOTIDE SEQUENCE</scope>
    <source>
        <tissue evidence="1">Shoot tissue taken approximately 20 cm above the soil surface</tissue>
    </source>
</reference>
<protein>
    <submittedName>
        <fullName evidence="1">Uncharacterized protein</fullName>
    </submittedName>
</protein>
<evidence type="ECO:0000313" key="1">
    <source>
        <dbReference type="EMBL" id="JAE35865.1"/>
    </source>
</evidence>
<name>A0A0A9HFA7_ARUDO</name>
<reference evidence="1" key="1">
    <citation type="submission" date="2014-09" db="EMBL/GenBank/DDBJ databases">
        <authorList>
            <person name="Magalhaes I.L.F."/>
            <person name="Oliveira U."/>
            <person name="Santos F.R."/>
            <person name="Vidigal T.H.D.A."/>
            <person name="Brescovit A.D."/>
            <person name="Santos A.J."/>
        </authorList>
    </citation>
    <scope>NUCLEOTIDE SEQUENCE</scope>
    <source>
        <tissue evidence="1">Shoot tissue taken approximately 20 cm above the soil surface</tissue>
    </source>
</reference>
<sequence>MFGIIGSVLRSVSNGNI</sequence>
<dbReference type="EMBL" id="GBRH01162031">
    <property type="protein sequence ID" value="JAE35865.1"/>
    <property type="molecule type" value="Transcribed_RNA"/>
</dbReference>
<proteinExistence type="predicted"/>